<dbReference type="PANTHER" id="PTHR47198">
    <property type="entry name" value="OS05G0299300 PROTEIN"/>
    <property type="match status" value="1"/>
</dbReference>
<reference evidence="4" key="1">
    <citation type="submission" date="2013-09" db="EMBL/GenBank/DDBJ databases">
        <title>Corchorus olitorius genome sequencing.</title>
        <authorList>
            <person name="Alam M."/>
            <person name="Haque M.S."/>
            <person name="Islam M.S."/>
            <person name="Emdad E.M."/>
            <person name="Islam M.M."/>
            <person name="Ahmed B."/>
            <person name="Halim A."/>
            <person name="Hossen Q.M.M."/>
            <person name="Hossain M.Z."/>
            <person name="Ahmed R."/>
            <person name="Khan M.M."/>
            <person name="Islam R."/>
            <person name="Rashid M.M."/>
            <person name="Khan S.A."/>
            <person name="Rahman M.S."/>
            <person name="Alam M."/>
            <person name="Yahiya A.S."/>
            <person name="Khan M.S."/>
            <person name="Azam M.S."/>
            <person name="Haque T."/>
            <person name="Lashkar M.Z.H."/>
            <person name="Akhand A.I."/>
            <person name="Morshed G."/>
            <person name="Roy S."/>
            <person name="Uddin K.S."/>
            <person name="Rabeya T."/>
            <person name="Hossain A.S."/>
            <person name="Chowdhury A."/>
            <person name="Snigdha A.R."/>
            <person name="Mortoza M.S."/>
            <person name="Matin S.A."/>
            <person name="Hoque S.M.E."/>
            <person name="Islam M.K."/>
            <person name="Roy D.K."/>
            <person name="Haider R."/>
            <person name="Moosa M.M."/>
            <person name="Elias S.M."/>
            <person name="Hasan A.M."/>
            <person name="Jahan S."/>
            <person name="Shafiuddin M."/>
            <person name="Mahmood N."/>
            <person name="Shommy N.S."/>
        </authorList>
    </citation>
    <scope>NUCLEOTIDE SEQUENCE [LARGE SCALE GENOMIC DNA]</scope>
    <source>
        <strain evidence="4">cv. O-4</strain>
    </source>
</reference>
<dbReference type="Pfam" id="PF00400">
    <property type="entry name" value="WD40"/>
    <property type="match status" value="1"/>
</dbReference>
<evidence type="ECO:0000313" key="4">
    <source>
        <dbReference type="Proteomes" id="UP000187203"/>
    </source>
</evidence>
<dbReference type="InterPro" id="IPR001680">
    <property type="entry name" value="WD40_rpt"/>
</dbReference>
<dbReference type="PROSITE" id="PS50082">
    <property type="entry name" value="WD_REPEATS_2"/>
    <property type="match status" value="1"/>
</dbReference>
<comment type="caution">
    <text evidence="3">The sequence shown here is derived from an EMBL/GenBank/DDBJ whole genome shotgun (WGS) entry which is preliminary data.</text>
</comment>
<dbReference type="AlphaFoldDB" id="A0A1R3H9N9"/>
<feature type="compositionally biased region" description="Polar residues" evidence="2">
    <location>
        <begin position="74"/>
        <end position="88"/>
    </location>
</feature>
<feature type="region of interest" description="Disordered" evidence="2">
    <location>
        <begin position="49"/>
        <end position="98"/>
    </location>
</feature>
<dbReference type="OrthoDB" id="538223at2759"/>
<dbReference type="PROSITE" id="PS50294">
    <property type="entry name" value="WD_REPEATS_REGION"/>
    <property type="match status" value="1"/>
</dbReference>
<dbReference type="InterPro" id="IPR036322">
    <property type="entry name" value="WD40_repeat_dom_sf"/>
</dbReference>
<keyword evidence="4" id="KW-1185">Reference proteome</keyword>
<sequence>MSLTKPRLPALLKISIEKDTISRLKKENKHLNLKLSQLQALLEEKEAQLGHSNRRMGATNSSTTSSGVDDENLHLSTSSEEVSATGTLHSGKREQTEEFAASEPEKFISHHVKSVIGHDPHSTSTLNASYRGIDETAQRLYGSHFVENGRDVLREEEFPEVSPEFQETFLGHTSPITRCRFSASGNNIASASVDGTVRH</sequence>
<keyword evidence="1" id="KW-0853">WD repeat</keyword>
<feature type="repeat" description="WD" evidence="1">
    <location>
        <begin position="169"/>
        <end position="199"/>
    </location>
</feature>
<name>A0A1R3H9N9_9ROSI</name>
<feature type="compositionally biased region" description="Polar residues" evidence="2">
    <location>
        <begin position="58"/>
        <end position="67"/>
    </location>
</feature>
<dbReference type="STRING" id="93759.A0A1R3H9N9"/>
<dbReference type="SUPFAM" id="SSF50978">
    <property type="entry name" value="WD40 repeat-like"/>
    <property type="match status" value="1"/>
</dbReference>
<dbReference type="PANTHER" id="PTHR47198:SF1">
    <property type="entry name" value="WD REPEAT-CONTAINING PROTEIN 91-LIKE ISOFORM X1"/>
    <property type="match status" value="1"/>
</dbReference>
<proteinExistence type="predicted"/>
<evidence type="ECO:0000313" key="3">
    <source>
        <dbReference type="EMBL" id="OMO67037.1"/>
    </source>
</evidence>
<dbReference type="Gene3D" id="2.130.10.10">
    <property type="entry name" value="YVTN repeat-like/Quinoprotein amine dehydrogenase"/>
    <property type="match status" value="1"/>
</dbReference>
<gene>
    <name evidence="3" type="ORF">COLO4_30253</name>
</gene>
<evidence type="ECO:0000256" key="1">
    <source>
        <dbReference type="PROSITE-ProRule" id="PRU00221"/>
    </source>
</evidence>
<organism evidence="3 4">
    <name type="scientific">Corchorus olitorius</name>
    <dbReference type="NCBI Taxonomy" id="93759"/>
    <lineage>
        <taxon>Eukaryota</taxon>
        <taxon>Viridiplantae</taxon>
        <taxon>Streptophyta</taxon>
        <taxon>Embryophyta</taxon>
        <taxon>Tracheophyta</taxon>
        <taxon>Spermatophyta</taxon>
        <taxon>Magnoliopsida</taxon>
        <taxon>eudicotyledons</taxon>
        <taxon>Gunneridae</taxon>
        <taxon>Pentapetalae</taxon>
        <taxon>rosids</taxon>
        <taxon>malvids</taxon>
        <taxon>Malvales</taxon>
        <taxon>Malvaceae</taxon>
        <taxon>Grewioideae</taxon>
        <taxon>Apeibeae</taxon>
        <taxon>Corchorus</taxon>
    </lineage>
</organism>
<protein>
    <submittedName>
        <fullName evidence="3">Uncharacterized protein</fullName>
    </submittedName>
</protein>
<dbReference type="Proteomes" id="UP000187203">
    <property type="component" value="Unassembled WGS sequence"/>
</dbReference>
<evidence type="ECO:0000256" key="2">
    <source>
        <dbReference type="SAM" id="MobiDB-lite"/>
    </source>
</evidence>
<accession>A0A1R3H9N9</accession>
<dbReference type="InterPro" id="IPR015943">
    <property type="entry name" value="WD40/YVTN_repeat-like_dom_sf"/>
</dbReference>
<dbReference type="EMBL" id="AWUE01020684">
    <property type="protein sequence ID" value="OMO67037.1"/>
    <property type="molecule type" value="Genomic_DNA"/>
</dbReference>